<organism evidence="2 3">
    <name type="scientific">Citrobacter freundii</name>
    <dbReference type="NCBI Taxonomy" id="546"/>
    <lineage>
        <taxon>Bacteria</taxon>
        <taxon>Pseudomonadati</taxon>
        <taxon>Pseudomonadota</taxon>
        <taxon>Gammaproteobacteria</taxon>
        <taxon>Enterobacterales</taxon>
        <taxon>Enterobacteriaceae</taxon>
        <taxon>Citrobacter</taxon>
        <taxon>Citrobacter freundii complex</taxon>
    </lineage>
</organism>
<comment type="caution">
    <text evidence="2">The sequence shown here is derived from an EMBL/GenBank/DDBJ whole genome shotgun (WGS) entry which is preliminary data.</text>
</comment>
<sequence>MSAPGVEATTSVRVGKDNPSTGTARSALSCARNPGVEAFCQVARRHRLLIQRLTGRAHGGINCVIH</sequence>
<accession>A0A7G2IQ53</accession>
<dbReference type="EMBL" id="CBWP010000053">
    <property type="protein sequence ID" value="CDL38968.1"/>
    <property type="molecule type" value="Genomic_DNA"/>
</dbReference>
<dbReference type="Proteomes" id="UP000019194">
    <property type="component" value="Unassembled WGS sequence"/>
</dbReference>
<protein>
    <submittedName>
        <fullName evidence="2">Uncharacterized protein</fullName>
    </submittedName>
</protein>
<name>A0A7G2IQ53_CITFR</name>
<feature type="compositionally biased region" description="Polar residues" evidence="1">
    <location>
        <begin position="8"/>
        <end position="26"/>
    </location>
</feature>
<evidence type="ECO:0000256" key="1">
    <source>
        <dbReference type="SAM" id="MobiDB-lite"/>
    </source>
</evidence>
<reference evidence="2 3" key="1">
    <citation type="submission" date="2013-10" db="EMBL/GenBank/DDBJ databases">
        <title>Antibiotic resistance diversity of beta-lactamase producers in the General Hospital Vienna.</title>
        <authorList>
            <person name="Barisic I."/>
            <person name="Mitteregger D."/>
            <person name="Hirschl A.M."/>
            <person name="Noehammer C."/>
            <person name="Wiesinger-Mayr H."/>
        </authorList>
    </citation>
    <scope>NUCLEOTIDE SEQUENCE [LARGE SCALE GENOMIC DNA]</scope>
    <source>
        <strain evidence="2 3">ISC11</strain>
    </source>
</reference>
<evidence type="ECO:0000313" key="3">
    <source>
        <dbReference type="Proteomes" id="UP000019194"/>
    </source>
</evidence>
<dbReference type="AlphaFoldDB" id="A0A7G2IQ53"/>
<proteinExistence type="predicted"/>
<feature type="region of interest" description="Disordered" evidence="1">
    <location>
        <begin position="1"/>
        <end position="27"/>
    </location>
</feature>
<evidence type="ECO:0000313" key="2">
    <source>
        <dbReference type="EMBL" id="CDL38968.1"/>
    </source>
</evidence>